<organism evidence="2 3">
    <name type="scientific">Paralvinella palmiformis</name>
    <dbReference type="NCBI Taxonomy" id="53620"/>
    <lineage>
        <taxon>Eukaryota</taxon>
        <taxon>Metazoa</taxon>
        <taxon>Spiralia</taxon>
        <taxon>Lophotrochozoa</taxon>
        <taxon>Annelida</taxon>
        <taxon>Polychaeta</taxon>
        <taxon>Sedentaria</taxon>
        <taxon>Canalipalpata</taxon>
        <taxon>Terebellida</taxon>
        <taxon>Terebelliformia</taxon>
        <taxon>Alvinellidae</taxon>
        <taxon>Paralvinella</taxon>
    </lineage>
</organism>
<gene>
    <name evidence="2" type="ORF">LSH36_1390g00005</name>
</gene>
<comment type="caution">
    <text evidence="2">The sequence shown here is derived from an EMBL/GenBank/DDBJ whole genome shotgun (WGS) entry which is preliminary data.</text>
</comment>
<evidence type="ECO:0000313" key="3">
    <source>
        <dbReference type="Proteomes" id="UP001208570"/>
    </source>
</evidence>
<evidence type="ECO:0000256" key="1">
    <source>
        <dbReference type="SAM" id="Phobius"/>
    </source>
</evidence>
<proteinExistence type="predicted"/>
<feature type="transmembrane region" description="Helical" evidence="1">
    <location>
        <begin position="7"/>
        <end position="29"/>
    </location>
</feature>
<name>A0AAD9ITJ5_9ANNE</name>
<dbReference type="AlphaFoldDB" id="A0AAD9ITJ5"/>
<sequence>MEKIGSPAFWILGVMTLMVTFGKVFGGFVCGDGDTYGYKPSQKSNITKQNNNSHYLSGQQIAINYHHNRHRWHSQRYGRFSCCGVIKAIEVMISNTSDIEFQVWDMTAPISKTAMFLGNYRTHGMLKFDLRVFYF</sequence>
<keyword evidence="1" id="KW-0472">Membrane</keyword>
<keyword evidence="3" id="KW-1185">Reference proteome</keyword>
<accession>A0AAD9ITJ5</accession>
<reference evidence="2" key="1">
    <citation type="journal article" date="2023" name="Mol. Biol. Evol.">
        <title>Third-Generation Sequencing Reveals the Adaptive Role of the Epigenome in Three Deep-Sea Polychaetes.</title>
        <authorList>
            <person name="Perez M."/>
            <person name="Aroh O."/>
            <person name="Sun Y."/>
            <person name="Lan Y."/>
            <person name="Juniper S.K."/>
            <person name="Young C.R."/>
            <person name="Angers B."/>
            <person name="Qian P.Y."/>
        </authorList>
    </citation>
    <scope>NUCLEOTIDE SEQUENCE</scope>
    <source>
        <strain evidence="2">P08H-3</strain>
    </source>
</reference>
<keyword evidence="1" id="KW-0812">Transmembrane</keyword>
<evidence type="ECO:0000313" key="2">
    <source>
        <dbReference type="EMBL" id="KAK2140331.1"/>
    </source>
</evidence>
<dbReference type="EMBL" id="JAODUP010001388">
    <property type="protein sequence ID" value="KAK2140331.1"/>
    <property type="molecule type" value="Genomic_DNA"/>
</dbReference>
<keyword evidence="1" id="KW-1133">Transmembrane helix</keyword>
<protein>
    <submittedName>
        <fullName evidence="2">Uncharacterized protein</fullName>
    </submittedName>
</protein>
<dbReference type="Proteomes" id="UP001208570">
    <property type="component" value="Unassembled WGS sequence"/>
</dbReference>